<dbReference type="Proteomes" id="UP000275846">
    <property type="component" value="Unassembled WGS sequence"/>
</dbReference>
<gene>
    <name evidence="1" type="ORF">SSLN_LOCUS11887</name>
</gene>
<evidence type="ECO:0000313" key="2">
    <source>
        <dbReference type="Proteomes" id="UP000275846"/>
    </source>
</evidence>
<keyword evidence="2" id="KW-1185">Reference proteome</keyword>
<dbReference type="EMBL" id="UYSU01036873">
    <property type="protein sequence ID" value="VDL98272.1"/>
    <property type="molecule type" value="Genomic_DNA"/>
</dbReference>
<proteinExistence type="predicted"/>
<protein>
    <submittedName>
        <fullName evidence="1 3">Uncharacterized protein</fullName>
    </submittedName>
</protein>
<name>A0A183T5Y9_SCHSO</name>
<reference evidence="1 2" key="2">
    <citation type="submission" date="2018-11" db="EMBL/GenBank/DDBJ databases">
        <authorList>
            <consortium name="Pathogen Informatics"/>
        </authorList>
    </citation>
    <scope>NUCLEOTIDE SEQUENCE [LARGE SCALE GENOMIC DNA]</scope>
    <source>
        <strain evidence="1 2">NST_G2</strain>
    </source>
</reference>
<dbReference type="WBParaSite" id="SSLN_0001233701-mRNA-1">
    <property type="protein sequence ID" value="SSLN_0001233701-mRNA-1"/>
    <property type="gene ID" value="SSLN_0001233701"/>
</dbReference>
<sequence length="150" mass="16361">MSTRLMCAHSAHRLQNQPATVSVNNAWPGLAVASMRASKQARAHTQIHVRLQSCVQSAASRSRVKCRYNTLPARTGTMESAVCGCPHTLSHWSLCSTRAHFPSCVRSRCVRVTHCDDDDHDDDDSVDAAVCPGMIQVEKCVIKLSSASLD</sequence>
<evidence type="ECO:0000313" key="1">
    <source>
        <dbReference type="EMBL" id="VDL98272.1"/>
    </source>
</evidence>
<organism evidence="3">
    <name type="scientific">Schistocephalus solidus</name>
    <name type="common">Tapeworm</name>
    <dbReference type="NCBI Taxonomy" id="70667"/>
    <lineage>
        <taxon>Eukaryota</taxon>
        <taxon>Metazoa</taxon>
        <taxon>Spiralia</taxon>
        <taxon>Lophotrochozoa</taxon>
        <taxon>Platyhelminthes</taxon>
        <taxon>Cestoda</taxon>
        <taxon>Eucestoda</taxon>
        <taxon>Diphyllobothriidea</taxon>
        <taxon>Diphyllobothriidae</taxon>
        <taxon>Schistocephalus</taxon>
    </lineage>
</organism>
<evidence type="ECO:0000313" key="3">
    <source>
        <dbReference type="WBParaSite" id="SSLN_0001233701-mRNA-1"/>
    </source>
</evidence>
<dbReference type="AlphaFoldDB" id="A0A183T5Y9"/>
<reference evidence="3" key="1">
    <citation type="submission" date="2016-06" db="UniProtKB">
        <authorList>
            <consortium name="WormBaseParasite"/>
        </authorList>
    </citation>
    <scope>IDENTIFICATION</scope>
</reference>
<accession>A0A183T5Y9</accession>